<feature type="transmembrane region" description="Helical" evidence="1">
    <location>
        <begin position="90"/>
        <end position="112"/>
    </location>
</feature>
<evidence type="ECO:0008006" key="4">
    <source>
        <dbReference type="Google" id="ProtNLM"/>
    </source>
</evidence>
<proteinExistence type="predicted"/>
<feature type="transmembrane region" description="Helical" evidence="1">
    <location>
        <begin position="60"/>
        <end position="83"/>
    </location>
</feature>
<dbReference type="HOGENOM" id="CLU_1168041_0_0_11"/>
<dbReference type="RefSeq" id="WP_003932936.1">
    <property type="nucleotide sequence ID" value="NZ_JH814697.1"/>
</dbReference>
<dbReference type="PATRIC" id="fig|1194972.3.peg.2437"/>
<dbReference type="Proteomes" id="UP000006072">
    <property type="component" value="Unassembled WGS sequence"/>
</dbReference>
<keyword evidence="1" id="KW-0472">Membrane</keyword>
<name>K0V3Q3_MYCVA</name>
<reference evidence="2 3" key="1">
    <citation type="journal article" date="2012" name="J. Bacteriol.">
        <title>Complete Genome Sequence of Mycobacterium vaccae Type Strain ATCC 25954.</title>
        <authorList>
            <person name="Ho Y.S."/>
            <person name="Adroub S.A."/>
            <person name="Abadi M."/>
            <person name="Al Alwan B."/>
            <person name="Alkhateeb R."/>
            <person name="Gao G."/>
            <person name="Ragab A."/>
            <person name="Ali S."/>
            <person name="van Soolingen D."/>
            <person name="Bitter W."/>
            <person name="Pain A."/>
            <person name="Abdallah A.M."/>
        </authorList>
    </citation>
    <scope>NUCLEOTIDE SEQUENCE [LARGE SCALE GENOMIC DNA]</scope>
    <source>
        <strain evidence="2 3">ATCC 25954</strain>
    </source>
</reference>
<evidence type="ECO:0000313" key="3">
    <source>
        <dbReference type="Proteomes" id="UP000006072"/>
    </source>
</evidence>
<keyword evidence="3" id="KW-1185">Reference proteome</keyword>
<comment type="caution">
    <text evidence="2">The sequence shown here is derived from an EMBL/GenBank/DDBJ whole genome shotgun (WGS) entry which is preliminary data.</text>
</comment>
<keyword evidence="1" id="KW-0812">Transmembrane</keyword>
<organism evidence="2 3">
    <name type="scientific">Mycolicibacterium vaccae ATCC 25954</name>
    <dbReference type="NCBI Taxonomy" id="1194972"/>
    <lineage>
        <taxon>Bacteria</taxon>
        <taxon>Bacillati</taxon>
        <taxon>Actinomycetota</taxon>
        <taxon>Actinomycetes</taxon>
        <taxon>Mycobacteriales</taxon>
        <taxon>Mycobacteriaceae</taxon>
        <taxon>Mycolicibacterium</taxon>
    </lineage>
</organism>
<accession>K0V3Q3</accession>
<evidence type="ECO:0000313" key="2">
    <source>
        <dbReference type="EMBL" id="EJZ09428.1"/>
    </source>
</evidence>
<protein>
    <recommendedName>
        <fullName evidence="4">Integral membrane protein</fullName>
    </recommendedName>
</protein>
<feature type="transmembrane region" description="Helical" evidence="1">
    <location>
        <begin position="118"/>
        <end position="140"/>
    </location>
</feature>
<feature type="transmembrane region" description="Helical" evidence="1">
    <location>
        <begin position="147"/>
        <end position="167"/>
    </location>
</feature>
<gene>
    <name evidence="2" type="ORF">MVAC_12181</name>
</gene>
<evidence type="ECO:0000256" key="1">
    <source>
        <dbReference type="SAM" id="Phobius"/>
    </source>
</evidence>
<dbReference type="EMBL" id="ALQA01000022">
    <property type="protein sequence ID" value="EJZ09428.1"/>
    <property type="molecule type" value="Genomic_DNA"/>
</dbReference>
<sequence length="237" mass="23364">KRLPSGPGEPVTLLIASGGSPAVAQLLTQLGAQMGTRANLPVQTVDLAPMPDRDPRGAGLAASALPLSLAGLLPAVALLLVLPREPWTRLVAAVVFSGVAGVTIAALLRFVFGSVDDNFWGVAAGLTLGVAAALLAILGLGSLFGRAGLVTGALLAVLVGNPLSGLATAPEMLPAGWGQFGQLLPQGATATLLRSTAAFGGAGASTAVLVLTCWAVAGTALVVAAAVRDSRNNAGVT</sequence>
<feature type="non-terminal residue" evidence="2">
    <location>
        <position position="1"/>
    </location>
</feature>
<feature type="transmembrane region" description="Helical" evidence="1">
    <location>
        <begin position="202"/>
        <end position="227"/>
    </location>
</feature>
<dbReference type="AlphaFoldDB" id="K0V3Q3"/>
<keyword evidence="1" id="KW-1133">Transmembrane helix</keyword>
<dbReference type="eggNOG" id="COG0842">
    <property type="taxonomic scope" value="Bacteria"/>
</dbReference>